<evidence type="ECO:0000256" key="1">
    <source>
        <dbReference type="ARBA" id="ARBA00000135"/>
    </source>
</evidence>
<evidence type="ECO:0000259" key="9">
    <source>
        <dbReference type="PROSITE" id="PS00631"/>
    </source>
</evidence>
<dbReference type="PRINTS" id="PR00481">
    <property type="entry name" value="LAMNOPPTDASE"/>
</dbReference>
<reference evidence="10 11" key="1">
    <citation type="submission" date="2020-04" db="EMBL/GenBank/DDBJ databases">
        <authorList>
            <person name="Doyle D.A."/>
        </authorList>
    </citation>
    <scope>NUCLEOTIDE SEQUENCE [LARGE SCALE GENOMIC DNA]</scope>
    <source>
        <strain evidence="10 11">P21</strain>
    </source>
</reference>
<comment type="catalytic activity">
    <reaction evidence="1 8">
        <text>Release of an N-terminal amino acid, Xaa-|-Yaa-, in which Xaa is preferably Leu, but may be other amino acids including Pro although not Arg or Lys, and Yaa may be Pro. Amino acid amides and methyl esters are also readily hydrolyzed, but rates on arylamides are exceedingly low.</text>
        <dbReference type="EC" id="3.4.11.1"/>
    </reaction>
</comment>
<organism evidence="10 11">
    <name type="scientific">Clostridium muellerianum</name>
    <dbReference type="NCBI Taxonomy" id="2716538"/>
    <lineage>
        <taxon>Bacteria</taxon>
        <taxon>Bacillati</taxon>
        <taxon>Bacillota</taxon>
        <taxon>Clostridia</taxon>
        <taxon>Eubacteriales</taxon>
        <taxon>Clostridiaceae</taxon>
        <taxon>Clostridium</taxon>
    </lineage>
</organism>
<dbReference type="CDD" id="cd00433">
    <property type="entry name" value="Peptidase_M17"/>
    <property type="match status" value="1"/>
</dbReference>
<comment type="catalytic activity">
    <reaction evidence="2 8">
        <text>Release of an N-terminal amino acid, preferentially leucine, but not glutamic or aspartic acids.</text>
        <dbReference type="EC" id="3.4.11.10"/>
    </reaction>
</comment>
<comment type="cofactor">
    <cofactor evidence="8">
        <name>Mn(2+)</name>
        <dbReference type="ChEBI" id="CHEBI:29035"/>
    </cofactor>
    <text evidence="8">Binds 2 manganese ions per subunit.</text>
</comment>
<feature type="binding site" evidence="8">
    <location>
        <position position="318"/>
    </location>
    <ligand>
        <name>Mn(2+)</name>
        <dbReference type="ChEBI" id="CHEBI:29035"/>
        <label>1</label>
    </ligand>
</feature>
<evidence type="ECO:0000313" key="11">
    <source>
        <dbReference type="Proteomes" id="UP000537131"/>
    </source>
</evidence>
<keyword evidence="8" id="KW-0464">Manganese</keyword>
<evidence type="ECO:0000256" key="2">
    <source>
        <dbReference type="ARBA" id="ARBA00000967"/>
    </source>
</evidence>
<dbReference type="Gene3D" id="3.40.220.10">
    <property type="entry name" value="Leucine Aminopeptidase, subunit E, domain 1"/>
    <property type="match status" value="1"/>
</dbReference>
<evidence type="ECO:0000256" key="3">
    <source>
        <dbReference type="ARBA" id="ARBA00009528"/>
    </source>
</evidence>
<comment type="function">
    <text evidence="7 8">Presumably involved in the processing and regular turnover of intracellular proteins. Catalyzes the removal of unsubstituted N-terminal amino acids from various peptides.</text>
</comment>
<evidence type="ECO:0000256" key="6">
    <source>
        <dbReference type="ARBA" id="ARBA00022801"/>
    </source>
</evidence>
<protein>
    <recommendedName>
        <fullName evidence="8">Probable cytosol aminopeptidase</fullName>
        <ecNumber evidence="8">3.4.11.1</ecNumber>
    </recommendedName>
    <alternativeName>
        <fullName evidence="8">Leucine aminopeptidase</fullName>
        <shortName evidence="8">LAP</shortName>
        <ecNumber evidence="8">3.4.11.10</ecNumber>
    </alternativeName>
    <alternativeName>
        <fullName evidence="8">Leucyl aminopeptidase</fullName>
    </alternativeName>
</protein>
<proteinExistence type="inferred from homology"/>
<dbReference type="GO" id="GO:0005737">
    <property type="term" value="C:cytoplasm"/>
    <property type="evidence" value="ECO:0007669"/>
    <property type="project" value="UniProtKB-SubCell"/>
</dbReference>
<dbReference type="InterPro" id="IPR011356">
    <property type="entry name" value="Leucine_aapep/pepB"/>
</dbReference>
<feature type="binding site" evidence="8">
    <location>
        <position position="320"/>
    </location>
    <ligand>
        <name>Mn(2+)</name>
        <dbReference type="ChEBI" id="CHEBI:29035"/>
        <label>1</label>
    </ligand>
</feature>
<evidence type="ECO:0000256" key="4">
    <source>
        <dbReference type="ARBA" id="ARBA00022438"/>
    </source>
</evidence>
<dbReference type="Gene3D" id="3.40.630.10">
    <property type="entry name" value="Zn peptidases"/>
    <property type="match status" value="1"/>
</dbReference>
<keyword evidence="4 8" id="KW-0031">Aminopeptidase</keyword>
<dbReference type="EC" id="3.4.11.10" evidence="8"/>
<dbReference type="Proteomes" id="UP000537131">
    <property type="component" value="Unassembled WGS sequence"/>
</dbReference>
<feature type="active site" evidence="8">
    <location>
        <position position="248"/>
    </location>
</feature>
<keyword evidence="8" id="KW-0963">Cytoplasm</keyword>
<dbReference type="SUPFAM" id="SSF52949">
    <property type="entry name" value="Macro domain-like"/>
    <property type="match status" value="1"/>
</dbReference>
<dbReference type="PANTHER" id="PTHR11963">
    <property type="entry name" value="LEUCINE AMINOPEPTIDASE-RELATED"/>
    <property type="match status" value="1"/>
</dbReference>
<dbReference type="GO" id="GO:0070006">
    <property type="term" value="F:metalloaminopeptidase activity"/>
    <property type="evidence" value="ECO:0007669"/>
    <property type="project" value="InterPro"/>
</dbReference>
<dbReference type="PANTHER" id="PTHR11963:SF23">
    <property type="entry name" value="CYTOSOL AMINOPEPTIDASE"/>
    <property type="match status" value="1"/>
</dbReference>
<dbReference type="PROSITE" id="PS00631">
    <property type="entry name" value="CYTOSOL_AP"/>
    <property type="match status" value="1"/>
</dbReference>
<reference evidence="10 11" key="2">
    <citation type="submission" date="2020-06" db="EMBL/GenBank/DDBJ databases">
        <title>Complete Genome Sequence of Clostridium muelleri sp. nov. P21T, an Acid-Alcohol Producing Acetogen Isolated from Old Hay.</title>
        <authorList>
            <person name="Duncan K.E."/>
            <person name="Tanner R.S."/>
        </authorList>
    </citation>
    <scope>NUCLEOTIDE SEQUENCE [LARGE SCALE GENOMIC DNA]</scope>
    <source>
        <strain evidence="10 11">P21</strain>
    </source>
</reference>
<feature type="binding site" evidence="8">
    <location>
        <position position="236"/>
    </location>
    <ligand>
        <name>Mn(2+)</name>
        <dbReference type="ChEBI" id="CHEBI:29035"/>
        <label>2</label>
    </ligand>
</feature>
<feature type="binding site" evidence="8">
    <location>
        <position position="241"/>
    </location>
    <ligand>
        <name>Mn(2+)</name>
        <dbReference type="ChEBI" id="CHEBI:29035"/>
        <label>1</label>
    </ligand>
</feature>
<dbReference type="InterPro" id="IPR023042">
    <property type="entry name" value="Peptidase_M17_leu_NH2_pept"/>
</dbReference>
<feature type="binding site" evidence="8">
    <location>
        <position position="241"/>
    </location>
    <ligand>
        <name>Mn(2+)</name>
        <dbReference type="ChEBI" id="CHEBI:29035"/>
        <label>2</label>
    </ligand>
</feature>
<dbReference type="SUPFAM" id="SSF53187">
    <property type="entry name" value="Zn-dependent exopeptidases"/>
    <property type="match status" value="1"/>
</dbReference>
<name>A0A7Y0EJA5_9CLOT</name>
<dbReference type="AlphaFoldDB" id="A0A7Y0EJA5"/>
<dbReference type="HAMAP" id="MF_00181">
    <property type="entry name" value="Cytosol_peptidase_M17"/>
    <property type="match status" value="1"/>
</dbReference>
<comment type="caution">
    <text evidence="10">The sequence shown here is derived from an EMBL/GenBank/DDBJ whole genome shotgun (WGS) entry which is preliminary data.</text>
</comment>
<evidence type="ECO:0000256" key="7">
    <source>
        <dbReference type="ARBA" id="ARBA00049972"/>
    </source>
</evidence>
<feature type="active site" evidence="8">
    <location>
        <position position="322"/>
    </location>
</feature>
<dbReference type="InterPro" id="IPR008283">
    <property type="entry name" value="Peptidase_M17_N"/>
</dbReference>
<keyword evidence="6 8" id="KW-0378">Hydrolase</keyword>
<comment type="similarity">
    <text evidence="3 8">Belongs to the peptidase M17 family.</text>
</comment>
<dbReference type="GO" id="GO:0030145">
    <property type="term" value="F:manganese ion binding"/>
    <property type="evidence" value="ECO:0007669"/>
    <property type="project" value="UniProtKB-UniRule"/>
</dbReference>
<evidence type="ECO:0000256" key="8">
    <source>
        <dbReference type="HAMAP-Rule" id="MF_00181"/>
    </source>
</evidence>
<dbReference type="InterPro" id="IPR000819">
    <property type="entry name" value="Peptidase_M17_C"/>
</dbReference>
<dbReference type="Pfam" id="PF00883">
    <property type="entry name" value="Peptidase_M17"/>
    <property type="match status" value="1"/>
</dbReference>
<dbReference type="GO" id="GO:0006508">
    <property type="term" value="P:proteolysis"/>
    <property type="evidence" value="ECO:0007669"/>
    <property type="project" value="UniProtKB-KW"/>
</dbReference>
<dbReference type="EC" id="3.4.11.1" evidence="8"/>
<keyword evidence="11" id="KW-1185">Reference proteome</keyword>
<feature type="domain" description="Cytosol aminopeptidase" evidence="9">
    <location>
        <begin position="316"/>
        <end position="323"/>
    </location>
</feature>
<feature type="binding site" evidence="8">
    <location>
        <position position="259"/>
    </location>
    <ligand>
        <name>Mn(2+)</name>
        <dbReference type="ChEBI" id="CHEBI:29035"/>
        <label>2</label>
    </ligand>
</feature>
<dbReference type="RefSeq" id="WP_169299121.1">
    <property type="nucleotide sequence ID" value="NZ_JABBNI010000047.1"/>
</dbReference>
<dbReference type="Pfam" id="PF02789">
    <property type="entry name" value="Peptidase_M17_N"/>
    <property type="match status" value="1"/>
</dbReference>
<dbReference type="EMBL" id="JABBNI010000047">
    <property type="protein sequence ID" value="NMM64526.1"/>
    <property type="molecule type" value="Genomic_DNA"/>
</dbReference>
<dbReference type="InterPro" id="IPR043472">
    <property type="entry name" value="Macro_dom-like"/>
</dbReference>
<evidence type="ECO:0000313" key="10">
    <source>
        <dbReference type="EMBL" id="NMM64526.1"/>
    </source>
</evidence>
<feature type="binding site" evidence="8">
    <location>
        <position position="320"/>
    </location>
    <ligand>
        <name>Mn(2+)</name>
        <dbReference type="ChEBI" id="CHEBI:29035"/>
        <label>2</label>
    </ligand>
</feature>
<gene>
    <name evidence="8" type="primary">pepA</name>
    <name evidence="10" type="ORF">HBE96_18120</name>
</gene>
<keyword evidence="8" id="KW-0479">Metal-binding</keyword>
<keyword evidence="5 8" id="KW-0645">Protease</keyword>
<accession>A0A7Y0EJA5</accession>
<evidence type="ECO:0000256" key="5">
    <source>
        <dbReference type="ARBA" id="ARBA00022670"/>
    </source>
</evidence>
<comment type="subcellular location">
    <subcellularLocation>
        <location evidence="8">Cytoplasm</location>
    </subcellularLocation>
</comment>
<sequence>MISVSDNKTYSNLLIFKFKNFEMNYPENIKSILQFSENTGEDKELECINTLGKCKYKNIFVLGLGTTEEFNSVKLFKTLGHAILKLKNSLTELDVLPTFTTDFNYTIAESLEISLYKYNGVKKVENKIKLKNINIISKSTDSINKGLTIGRNINFSRQLVNMPGNYITPKYLAQQSENIAKHENLDIEILDKYMLKQLGMNCICSVGKGSVLNPRLIVMQYFGNPKDKKILSLIGKGVTFDSGGISLKSSKGMADMISDMAGAASVLAVMKCISALKPKKNILALIPVVENMPSGCAYKPGDVITTYSGKTVEVTSTDAEGRLILCDAISYAKELGSTTIIDIATLTGSCSNFLGDINIGLLSNSNELASDIINCGKRVGENFWRLPNNIEYMNELKSEAADIKNSSGKCGAIIGGMFLQSFCEDINFAHIDIAGCAYSSKATAPYDKGSNALPARTLIEYIMKDDK</sequence>